<sequence>MCLKRPAKDITAKLQGTKRLVSQGRAPAKSKTPSQLDEPQPSNNNCSVQQIHLCFDFIRSGGASTIFASSCTVIQLQGGWIK</sequence>
<feature type="region of interest" description="Disordered" evidence="1">
    <location>
        <begin position="14"/>
        <end position="43"/>
    </location>
</feature>
<organism evidence="2">
    <name type="scientific">Rhizophora mucronata</name>
    <name type="common">Asiatic mangrove</name>
    <dbReference type="NCBI Taxonomy" id="61149"/>
    <lineage>
        <taxon>Eukaryota</taxon>
        <taxon>Viridiplantae</taxon>
        <taxon>Streptophyta</taxon>
        <taxon>Embryophyta</taxon>
        <taxon>Tracheophyta</taxon>
        <taxon>Spermatophyta</taxon>
        <taxon>Magnoliopsida</taxon>
        <taxon>eudicotyledons</taxon>
        <taxon>Gunneridae</taxon>
        <taxon>Pentapetalae</taxon>
        <taxon>rosids</taxon>
        <taxon>fabids</taxon>
        <taxon>Malpighiales</taxon>
        <taxon>Rhizophoraceae</taxon>
        <taxon>Rhizophora</taxon>
    </lineage>
</organism>
<evidence type="ECO:0000313" key="2">
    <source>
        <dbReference type="EMBL" id="MBX07490.1"/>
    </source>
</evidence>
<evidence type="ECO:0000256" key="1">
    <source>
        <dbReference type="SAM" id="MobiDB-lite"/>
    </source>
</evidence>
<dbReference type="EMBL" id="GGEC01027005">
    <property type="protein sequence ID" value="MBX07489.1"/>
    <property type="molecule type" value="Transcribed_RNA"/>
</dbReference>
<protein>
    <submittedName>
        <fullName evidence="2">Uncharacterized protein</fullName>
    </submittedName>
</protein>
<name>A0A2P2KP24_RHIMU</name>
<accession>A0A2P2KP24</accession>
<dbReference type="AlphaFoldDB" id="A0A2P2KP24"/>
<proteinExistence type="predicted"/>
<reference evidence="2" key="1">
    <citation type="submission" date="2018-02" db="EMBL/GenBank/DDBJ databases">
        <title>Rhizophora mucronata_Transcriptome.</title>
        <authorList>
            <person name="Meera S.P."/>
            <person name="Sreeshan A."/>
            <person name="Augustine A."/>
        </authorList>
    </citation>
    <scope>NUCLEOTIDE SEQUENCE</scope>
    <source>
        <tissue evidence="2">Leaf</tissue>
    </source>
</reference>
<feature type="compositionally biased region" description="Polar residues" evidence="1">
    <location>
        <begin position="31"/>
        <end position="43"/>
    </location>
</feature>
<dbReference type="EMBL" id="GGEC01027007">
    <property type="protein sequence ID" value="MBX07491.1"/>
    <property type="molecule type" value="Transcribed_RNA"/>
</dbReference>
<dbReference type="EMBL" id="GGEC01027006">
    <property type="protein sequence ID" value="MBX07490.1"/>
    <property type="molecule type" value="Transcribed_RNA"/>
</dbReference>